<reference evidence="4" key="1">
    <citation type="submission" date="2019-03" db="EMBL/GenBank/DDBJ databases">
        <title>Single cell metagenomics reveals metabolic interactions within the superorganism composed of flagellate Streblomastix strix and complex community of Bacteroidetes bacteria on its surface.</title>
        <authorList>
            <person name="Treitli S.C."/>
            <person name="Kolisko M."/>
            <person name="Husnik F."/>
            <person name="Keeling P."/>
            <person name="Hampl V."/>
        </authorList>
    </citation>
    <scope>NUCLEOTIDE SEQUENCE</scope>
    <source>
        <strain evidence="4">STM</strain>
    </source>
</reference>
<protein>
    <recommendedName>
        <fullName evidence="3">Conjugative transposon TraJ C-terminal domain-containing protein</fullName>
    </recommendedName>
</protein>
<dbReference type="InterPro" id="IPR012424">
    <property type="entry name" value="Conjugative_transposon_TraJ_C"/>
</dbReference>
<keyword evidence="2" id="KW-0472">Membrane</keyword>
<comment type="caution">
    <text evidence="4">The sequence shown here is derived from an EMBL/GenBank/DDBJ whole genome shotgun (WGS) entry which is preliminary data.</text>
</comment>
<dbReference type="InterPro" id="IPR022393">
    <property type="entry name" value="Conjugative_transposon_TraJ"/>
</dbReference>
<keyword evidence="2" id="KW-1133">Transmembrane helix</keyword>
<evidence type="ECO:0000259" key="3">
    <source>
        <dbReference type="Pfam" id="PF07863"/>
    </source>
</evidence>
<dbReference type="NCBIfam" id="TIGR03782">
    <property type="entry name" value="Bac_Flav_CT_J"/>
    <property type="match status" value="1"/>
</dbReference>
<sequence>MVLLAVSFENLHQILRNLYTDMMPLCSNMSGVAKGLAGLGALFYVANKVWQSLSRAEPIDVYPLLRPFVIGLCIMFFPTFVLGTINSVMSPVVKGCNRMLETQTFDMNHYRQQKEKLEYEAMMKSPETTYLVSNEEFDRQLDELGWSPADLITMSGMRLERSIYNMKKSIRDWFRELLEILFASASLVIDTVRTFFLIVLAILGPIAFAISVYDGFGSTLTAWISRYISVYLWLPVSDLFSSVLARLQVLMLQNDISELQNNPNFSIDASNTVYIIFMIIGIVGYFTIPTVAGWIIQAGGMSGYSRNLMLMVNKTGAVSGGAAGAVTGNIAGRLINGNGGGGGSSYGSHPSYGDSNPKGRNYAYASASGSSRGASSGYSPNSPPYH</sequence>
<feature type="domain" description="Conjugative transposon TraJ C-terminal" evidence="3">
    <location>
        <begin position="7"/>
        <end position="348"/>
    </location>
</feature>
<dbReference type="AlphaFoldDB" id="A0A5J4S416"/>
<organism evidence="4">
    <name type="scientific">termite gut metagenome</name>
    <dbReference type="NCBI Taxonomy" id="433724"/>
    <lineage>
        <taxon>unclassified sequences</taxon>
        <taxon>metagenomes</taxon>
        <taxon>organismal metagenomes</taxon>
    </lineage>
</organism>
<evidence type="ECO:0000256" key="2">
    <source>
        <dbReference type="SAM" id="Phobius"/>
    </source>
</evidence>
<name>A0A5J4S416_9ZZZZ</name>
<feature type="transmembrane region" description="Helical" evidence="2">
    <location>
        <begin position="65"/>
        <end position="89"/>
    </location>
</feature>
<dbReference type="EMBL" id="SNRY01000432">
    <property type="protein sequence ID" value="KAA6340809.1"/>
    <property type="molecule type" value="Genomic_DNA"/>
</dbReference>
<feature type="transmembrane region" description="Helical" evidence="2">
    <location>
        <begin position="272"/>
        <end position="296"/>
    </location>
</feature>
<feature type="compositionally biased region" description="Low complexity" evidence="1">
    <location>
        <begin position="346"/>
        <end position="355"/>
    </location>
</feature>
<feature type="transmembrane region" description="Helical" evidence="2">
    <location>
        <begin position="195"/>
        <end position="216"/>
    </location>
</feature>
<dbReference type="Pfam" id="PF07863">
    <property type="entry name" value="CtnDOT_TraJ"/>
    <property type="match status" value="1"/>
</dbReference>
<accession>A0A5J4S416</accession>
<evidence type="ECO:0000256" key="1">
    <source>
        <dbReference type="SAM" id="MobiDB-lite"/>
    </source>
</evidence>
<keyword evidence="2" id="KW-0812">Transmembrane</keyword>
<gene>
    <name evidence="4" type="ORF">EZS27_011354</name>
</gene>
<evidence type="ECO:0000313" key="4">
    <source>
        <dbReference type="EMBL" id="KAA6340809.1"/>
    </source>
</evidence>
<proteinExistence type="predicted"/>
<feature type="compositionally biased region" description="Low complexity" evidence="1">
    <location>
        <begin position="362"/>
        <end position="379"/>
    </location>
</feature>
<feature type="transmembrane region" description="Helical" evidence="2">
    <location>
        <begin position="25"/>
        <end position="45"/>
    </location>
</feature>
<feature type="region of interest" description="Disordered" evidence="1">
    <location>
        <begin position="345"/>
        <end position="386"/>
    </location>
</feature>